<proteinExistence type="inferred from homology"/>
<sequence length="485" mass="55517">MSIILDDLVDDIINYESFLGHGSFGFVLKAECIFKTYSCIKFIYPMDDDQQKVQNEREASLFRRIPKHRNIITVKDSVRNKYLKPAQLKKIFNKCPNIIEAGWKDRPQKIKELGWTCIKMELCGENLASWLRHPENTMDSLIDQLKQVQIIEDLVSGLSFLHKNQIIHRDLKPANVMFTKEYRLPIKIGDFGQCRTLWSTDNSTLTRSNIGTPTYSAPEVLSGKYSYQSDIFSLGLIIWEVIALIKLDERRGLFSRLVYDGETDLVAENHPLVGKLVRQLVINSTRKKVEERFQTMDAIIEIIKHWPPLIPNLQIPNKILTCRNGEELELYLSIVPPDYTIVLEEGIYQGRFEIGKSNLTIVGRGVEKTLTSTLHIYGNNCSVSNLSIFTSSSFKVDLTFLDFTLKENEADSWASPASIFIYGNGSTLSNINIMKGSRGIKIWGSDVKIYRVKFTHIEGWCITLDNNSSNCTIMDVSWEIVMTEF</sequence>
<dbReference type="GO" id="GO:0005737">
    <property type="term" value="C:cytoplasm"/>
    <property type="evidence" value="ECO:0007669"/>
    <property type="project" value="TreeGrafter"/>
</dbReference>
<dbReference type="InterPro" id="IPR008271">
    <property type="entry name" value="Ser/Thr_kinase_AS"/>
</dbReference>
<dbReference type="PROSITE" id="PS50011">
    <property type="entry name" value="PROTEIN_KINASE_DOM"/>
    <property type="match status" value="1"/>
</dbReference>
<evidence type="ECO:0000256" key="4">
    <source>
        <dbReference type="ARBA" id="ARBA00022840"/>
    </source>
</evidence>
<dbReference type="Gene3D" id="1.10.510.10">
    <property type="entry name" value="Transferase(Phosphotransferase) domain 1"/>
    <property type="match status" value="1"/>
</dbReference>
<dbReference type="InterPro" id="IPR011009">
    <property type="entry name" value="Kinase-like_dom_sf"/>
</dbReference>
<evidence type="ECO:0000256" key="1">
    <source>
        <dbReference type="ARBA" id="ARBA00022679"/>
    </source>
</evidence>
<dbReference type="InterPro" id="IPR011050">
    <property type="entry name" value="Pectin_lyase_fold/virulence"/>
</dbReference>
<dbReference type="SUPFAM" id="SSF51126">
    <property type="entry name" value="Pectin lyase-like"/>
    <property type="match status" value="1"/>
</dbReference>
<evidence type="ECO:0000313" key="8">
    <source>
        <dbReference type="Proteomes" id="UP000198287"/>
    </source>
</evidence>
<comment type="caution">
    <text evidence="7">The sequence shown here is derived from an EMBL/GenBank/DDBJ whole genome shotgun (WGS) entry which is preliminary data.</text>
</comment>
<dbReference type="EMBL" id="LNIX01000010">
    <property type="protein sequence ID" value="OXA49458.1"/>
    <property type="molecule type" value="Genomic_DNA"/>
</dbReference>
<dbReference type="Gene3D" id="2.160.20.10">
    <property type="entry name" value="Single-stranded right-handed beta-helix, Pectin lyase-like"/>
    <property type="match status" value="1"/>
</dbReference>
<evidence type="ECO:0000256" key="5">
    <source>
        <dbReference type="ARBA" id="ARBA00037982"/>
    </source>
</evidence>
<dbReference type="InterPro" id="IPR050339">
    <property type="entry name" value="CC_SR_Kinase"/>
</dbReference>
<dbReference type="STRING" id="158441.A0A226DWQ3"/>
<dbReference type="GO" id="GO:0005634">
    <property type="term" value="C:nucleus"/>
    <property type="evidence" value="ECO:0007669"/>
    <property type="project" value="TreeGrafter"/>
</dbReference>
<name>A0A226DWQ3_FOLCA</name>
<dbReference type="SUPFAM" id="SSF56112">
    <property type="entry name" value="Protein kinase-like (PK-like)"/>
    <property type="match status" value="1"/>
</dbReference>
<dbReference type="InterPro" id="IPR012334">
    <property type="entry name" value="Pectin_lyas_fold"/>
</dbReference>
<dbReference type="GO" id="GO:0004694">
    <property type="term" value="F:eukaryotic translation initiation factor 2alpha kinase activity"/>
    <property type="evidence" value="ECO:0007669"/>
    <property type="project" value="TreeGrafter"/>
</dbReference>
<dbReference type="Proteomes" id="UP000198287">
    <property type="component" value="Unassembled WGS sequence"/>
</dbReference>
<dbReference type="Pfam" id="PF00069">
    <property type="entry name" value="Pkinase"/>
    <property type="match status" value="1"/>
</dbReference>
<evidence type="ECO:0000256" key="2">
    <source>
        <dbReference type="ARBA" id="ARBA00022741"/>
    </source>
</evidence>
<keyword evidence="1" id="KW-0808">Transferase</keyword>
<dbReference type="PANTHER" id="PTHR11042:SF91">
    <property type="entry name" value="EUKARYOTIC TRANSLATION INITIATION FACTOR 2-ALPHA KINASE"/>
    <property type="match status" value="1"/>
</dbReference>
<evidence type="ECO:0000313" key="7">
    <source>
        <dbReference type="EMBL" id="OXA49458.1"/>
    </source>
</evidence>
<dbReference type="Gene3D" id="3.30.200.20">
    <property type="entry name" value="Phosphorylase Kinase, domain 1"/>
    <property type="match status" value="1"/>
</dbReference>
<keyword evidence="3 7" id="KW-0418">Kinase</keyword>
<dbReference type="PROSITE" id="PS00108">
    <property type="entry name" value="PROTEIN_KINASE_ST"/>
    <property type="match status" value="1"/>
</dbReference>
<reference evidence="7 8" key="1">
    <citation type="submission" date="2015-12" db="EMBL/GenBank/DDBJ databases">
        <title>The genome of Folsomia candida.</title>
        <authorList>
            <person name="Faddeeva A."/>
            <person name="Derks M.F."/>
            <person name="Anvar Y."/>
            <person name="Smit S."/>
            <person name="Van Straalen N."/>
            <person name="Roelofs D."/>
        </authorList>
    </citation>
    <scope>NUCLEOTIDE SEQUENCE [LARGE SCALE GENOMIC DNA]</scope>
    <source>
        <strain evidence="7 8">VU population</strain>
        <tissue evidence="7">Whole body</tissue>
    </source>
</reference>
<dbReference type="AlphaFoldDB" id="A0A226DWQ3"/>
<accession>A0A226DWQ3</accession>
<organism evidence="7 8">
    <name type="scientific">Folsomia candida</name>
    <name type="common">Springtail</name>
    <dbReference type="NCBI Taxonomy" id="158441"/>
    <lineage>
        <taxon>Eukaryota</taxon>
        <taxon>Metazoa</taxon>
        <taxon>Ecdysozoa</taxon>
        <taxon>Arthropoda</taxon>
        <taxon>Hexapoda</taxon>
        <taxon>Collembola</taxon>
        <taxon>Entomobryomorpha</taxon>
        <taxon>Isotomoidea</taxon>
        <taxon>Isotomidae</taxon>
        <taxon>Proisotominae</taxon>
        <taxon>Folsomia</taxon>
    </lineage>
</organism>
<comment type="similarity">
    <text evidence="5">Belongs to the protein kinase superfamily. Ser/Thr protein kinase family. GCN2 subfamily.</text>
</comment>
<dbReference type="GO" id="GO:0005524">
    <property type="term" value="F:ATP binding"/>
    <property type="evidence" value="ECO:0007669"/>
    <property type="project" value="UniProtKB-KW"/>
</dbReference>
<gene>
    <name evidence="7" type="ORF">Fcan01_15961</name>
</gene>
<dbReference type="InterPro" id="IPR000719">
    <property type="entry name" value="Prot_kinase_dom"/>
</dbReference>
<keyword evidence="8" id="KW-1185">Reference proteome</keyword>
<evidence type="ECO:0000259" key="6">
    <source>
        <dbReference type="PROSITE" id="PS50011"/>
    </source>
</evidence>
<dbReference type="SMART" id="SM00220">
    <property type="entry name" value="S_TKc"/>
    <property type="match status" value="1"/>
</dbReference>
<dbReference type="PANTHER" id="PTHR11042">
    <property type="entry name" value="EUKARYOTIC TRANSLATION INITIATION FACTOR 2-ALPHA KINASE EIF2-ALPHA KINASE -RELATED"/>
    <property type="match status" value="1"/>
</dbReference>
<dbReference type="OrthoDB" id="1405469at2759"/>
<protein>
    <submittedName>
        <fullName evidence="7">Putative serine/threonine-protein kinase zyg-1</fullName>
    </submittedName>
</protein>
<evidence type="ECO:0000256" key="3">
    <source>
        <dbReference type="ARBA" id="ARBA00022777"/>
    </source>
</evidence>
<keyword evidence="2" id="KW-0547">Nucleotide-binding</keyword>
<keyword evidence="4" id="KW-0067">ATP-binding</keyword>
<feature type="domain" description="Protein kinase" evidence="6">
    <location>
        <begin position="13"/>
        <end position="310"/>
    </location>
</feature>